<accession>A0ABU6HS06</accession>
<organism evidence="1 2">
    <name type="scientific">Chryseobacterium salviniae</name>
    <dbReference type="NCBI Taxonomy" id="3101750"/>
    <lineage>
        <taxon>Bacteria</taxon>
        <taxon>Pseudomonadati</taxon>
        <taxon>Bacteroidota</taxon>
        <taxon>Flavobacteriia</taxon>
        <taxon>Flavobacteriales</taxon>
        <taxon>Weeksellaceae</taxon>
        <taxon>Chryseobacterium group</taxon>
        <taxon>Chryseobacterium</taxon>
    </lineage>
</organism>
<sequence>MKYLRFIILFIVFIAIVMYVSSNGSDKSESKNKVLDNNVSFAGNVTDVKQSNNHAFGIITLNLTKSNVKDFNGQLQDGIYPYRILGNTADLYTIIPDGIQIGDSVSLKSNEKNCHYYYVKTKQKSEGYVWVITEPTDIKFVKENSIFR</sequence>
<evidence type="ECO:0000313" key="1">
    <source>
        <dbReference type="EMBL" id="MEC3875822.1"/>
    </source>
</evidence>
<evidence type="ECO:0000313" key="2">
    <source>
        <dbReference type="Proteomes" id="UP001348397"/>
    </source>
</evidence>
<gene>
    <name evidence="1" type="ORF">SOP96_08885</name>
</gene>
<comment type="caution">
    <text evidence="1">The sequence shown here is derived from an EMBL/GenBank/DDBJ whole genome shotgun (WGS) entry which is preliminary data.</text>
</comment>
<dbReference type="RefSeq" id="WP_326320627.1">
    <property type="nucleotide sequence ID" value="NZ_JAYLAA010000037.1"/>
</dbReference>
<name>A0ABU6HS06_9FLAO</name>
<dbReference type="Proteomes" id="UP001348397">
    <property type="component" value="Unassembled WGS sequence"/>
</dbReference>
<dbReference type="EMBL" id="JAYLAA010000037">
    <property type="protein sequence ID" value="MEC3875822.1"/>
    <property type="molecule type" value="Genomic_DNA"/>
</dbReference>
<keyword evidence="2" id="KW-1185">Reference proteome</keyword>
<proteinExistence type="predicted"/>
<protein>
    <submittedName>
        <fullName evidence="1">Uncharacterized protein</fullName>
    </submittedName>
</protein>
<reference evidence="1 2" key="1">
    <citation type="submission" date="2024-01" db="EMBL/GenBank/DDBJ databases">
        <title>Chryseobacterium sp. T9W2-O.</title>
        <authorList>
            <person name="Maltman C."/>
        </authorList>
    </citation>
    <scope>NUCLEOTIDE SEQUENCE [LARGE SCALE GENOMIC DNA]</scope>
    <source>
        <strain evidence="1 2">T9W2-O</strain>
    </source>
</reference>